<evidence type="ECO:0000256" key="4">
    <source>
        <dbReference type="ARBA" id="ARBA00023274"/>
    </source>
</evidence>
<dbReference type="PIRSF" id="PIRSF002211">
    <property type="entry name" value="Ribosomal_L30_bac-type"/>
    <property type="match status" value="1"/>
</dbReference>
<gene>
    <name evidence="5" type="primary">rpmD</name>
    <name evidence="7" type="ORF">EXM22_11320</name>
</gene>
<name>A0A5C1QPP7_9SPIO</name>
<evidence type="ECO:0000256" key="1">
    <source>
        <dbReference type="ARBA" id="ARBA00007594"/>
    </source>
</evidence>
<dbReference type="Gene3D" id="3.30.1390.20">
    <property type="entry name" value="Ribosomal protein L30, ferredoxin-like fold domain"/>
    <property type="match status" value="1"/>
</dbReference>
<proteinExistence type="inferred from homology"/>
<comment type="similarity">
    <text evidence="1 5">Belongs to the universal ribosomal protein uL30 family.</text>
</comment>
<organism evidence="7 8">
    <name type="scientific">Oceanispirochaeta crateris</name>
    <dbReference type="NCBI Taxonomy" id="2518645"/>
    <lineage>
        <taxon>Bacteria</taxon>
        <taxon>Pseudomonadati</taxon>
        <taxon>Spirochaetota</taxon>
        <taxon>Spirochaetia</taxon>
        <taxon>Spirochaetales</taxon>
        <taxon>Spirochaetaceae</taxon>
        <taxon>Oceanispirochaeta</taxon>
    </lineage>
</organism>
<dbReference type="FunFam" id="3.30.1390.20:FF:000001">
    <property type="entry name" value="50S ribosomal protein L30"/>
    <property type="match status" value="1"/>
</dbReference>
<reference evidence="7 8" key="1">
    <citation type="submission" date="2019-02" db="EMBL/GenBank/DDBJ databases">
        <title>Complete Genome Sequence and Methylome Analysis of free living Spirochaetas.</title>
        <authorList>
            <person name="Fomenkov A."/>
            <person name="Dubinina G."/>
            <person name="Leshcheva N."/>
            <person name="Mikheeva N."/>
            <person name="Grabovich M."/>
            <person name="Vincze T."/>
            <person name="Roberts R.J."/>
        </authorList>
    </citation>
    <scope>NUCLEOTIDE SEQUENCE [LARGE SCALE GENOMIC DNA]</scope>
    <source>
        <strain evidence="7 8">K2</strain>
    </source>
</reference>
<keyword evidence="3 5" id="KW-0689">Ribosomal protein</keyword>
<evidence type="ECO:0000259" key="6">
    <source>
        <dbReference type="Pfam" id="PF00327"/>
    </source>
</evidence>
<dbReference type="Proteomes" id="UP000324209">
    <property type="component" value="Chromosome"/>
</dbReference>
<keyword evidence="8" id="KW-1185">Reference proteome</keyword>
<dbReference type="InterPro" id="IPR005996">
    <property type="entry name" value="Ribosomal_uL30_bac-type"/>
</dbReference>
<comment type="subunit">
    <text evidence="2 5">Part of the 50S ribosomal subunit.</text>
</comment>
<dbReference type="HAMAP" id="MF_01371_B">
    <property type="entry name" value="Ribosomal_uL30_B"/>
    <property type="match status" value="1"/>
</dbReference>
<accession>A0A5C1QPP7</accession>
<evidence type="ECO:0000256" key="5">
    <source>
        <dbReference type="HAMAP-Rule" id="MF_01371"/>
    </source>
</evidence>
<dbReference type="Pfam" id="PF00327">
    <property type="entry name" value="Ribosomal_L30"/>
    <property type="match status" value="1"/>
</dbReference>
<dbReference type="EMBL" id="CP036150">
    <property type="protein sequence ID" value="QEN08546.1"/>
    <property type="molecule type" value="Genomic_DNA"/>
</dbReference>
<sequence length="65" mass="7114">MGLNMAKKIRVKLVRSTIGRKPQQKKTAKALGLGKLNSVVEKEVNPSVLGMIASISHLVEVEEMK</sequence>
<dbReference type="KEGG" id="ock:EXM22_11320"/>
<dbReference type="InterPro" id="IPR016082">
    <property type="entry name" value="Ribosomal_uL30_ferredoxin-like"/>
</dbReference>
<evidence type="ECO:0000256" key="3">
    <source>
        <dbReference type="ARBA" id="ARBA00022980"/>
    </source>
</evidence>
<dbReference type="GO" id="GO:0022625">
    <property type="term" value="C:cytosolic large ribosomal subunit"/>
    <property type="evidence" value="ECO:0007669"/>
    <property type="project" value="TreeGrafter"/>
</dbReference>
<dbReference type="PANTHER" id="PTHR15892">
    <property type="entry name" value="MITOCHONDRIAL RIBOSOMAL PROTEIN L30"/>
    <property type="match status" value="1"/>
</dbReference>
<dbReference type="GO" id="GO:0006412">
    <property type="term" value="P:translation"/>
    <property type="evidence" value="ECO:0007669"/>
    <property type="project" value="UniProtKB-UniRule"/>
</dbReference>
<keyword evidence="4 5" id="KW-0687">Ribonucleoprotein</keyword>
<dbReference type="NCBIfam" id="TIGR01308">
    <property type="entry name" value="rpmD_bact"/>
    <property type="match status" value="1"/>
</dbReference>
<dbReference type="CDD" id="cd01658">
    <property type="entry name" value="Ribosomal_L30"/>
    <property type="match status" value="1"/>
</dbReference>
<dbReference type="SUPFAM" id="SSF55129">
    <property type="entry name" value="Ribosomal protein L30p/L7e"/>
    <property type="match status" value="1"/>
</dbReference>
<dbReference type="GO" id="GO:0003735">
    <property type="term" value="F:structural constituent of ribosome"/>
    <property type="evidence" value="ECO:0007669"/>
    <property type="project" value="InterPro"/>
</dbReference>
<evidence type="ECO:0000313" key="7">
    <source>
        <dbReference type="EMBL" id="QEN08546.1"/>
    </source>
</evidence>
<feature type="domain" description="Large ribosomal subunit protein uL30-like ferredoxin-like fold" evidence="6">
    <location>
        <begin position="9"/>
        <end position="59"/>
    </location>
</feature>
<dbReference type="PANTHER" id="PTHR15892:SF2">
    <property type="entry name" value="LARGE RIBOSOMAL SUBUNIT PROTEIN UL30M"/>
    <property type="match status" value="1"/>
</dbReference>
<dbReference type="InterPro" id="IPR036919">
    <property type="entry name" value="Ribo_uL30_ferredoxin-like_sf"/>
</dbReference>
<evidence type="ECO:0000313" key="8">
    <source>
        <dbReference type="Proteomes" id="UP000324209"/>
    </source>
</evidence>
<dbReference type="AlphaFoldDB" id="A0A5C1QPP7"/>
<evidence type="ECO:0000256" key="2">
    <source>
        <dbReference type="ARBA" id="ARBA00011838"/>
    </source>
</evidence>
<protein>
    <recommendedName>
        <fullName evidence="5">Large ribosomal subunit protein uL30</fullName>
    </recommendedName>
</protein>